<evidence type="ECO:0008006" key="4">
    <source>
        <dbReference type="Google" id="ProtNLM"/>
    </source>
</evidence>
<gene>
    <name evidence="2" type="ORF">DIABBA_LOCUS2531</name>
</gene>
<reference evidence="2" key="1">
    <citation type="submission" date="2022-01" db="EMBL/GenBank/DDBJ databases">
        <authorList>
            <person name="King R."/>
        </authorList>
    </citation>
    <scope>NUCLEOTIDE SEQUENCE</scope>
</reference>
<protein>
    <recommendedName>
        <fullName evidence="4">Protein S-acyltransferase</fullName>
    </recommendedName>
</protein>
<keyword evidence="3" id="KW-1185">Reference proteome</keyword>
<keyword evidence="1" id="KW-0472">Membrane</keyword>
<proteinExistence type="predicted"/>
<name>A0A9P0DTJ8_DIABA</name>
<dbReference type="PANTHER" id="PTHR12246">
    <property type="entry name" value="PALMITOYLTRANSFERASE ZDHHC16"/>
    <property type="match status" value="1"/>
</dbReference>
<keyword evidence="1" id="KW-1133">Transmembrane helix</keyword>
<dbReference type="InterPro" id="IPR039859">
    <property type="entry name" value="PFA4/ZDH16/20/ERF2-like"/>
</dbReference>
<dbReference type="EMBL" id="OU898285">
    <property type="protein sequence ID" value="CAH1256209.1"/>
    <property type="molecule type" value="Genomic_DNA"/>
</dbReference>
<organism evidence="2 3">
    <name type="scientific">Diabrotica balteata</name>
    <name type="common">Banded cucumber beetle</name>
    <dbReference type="NCBI Taxonomy" id="107213"/>
    <lineage>
        <taxon>Eukaryota</taxon>
        <taxon>Metazoa</taxon>
        <taxon>Ecdysozoa</taxon>
        <taxon>Arthropoda</taxon>
        <taxon>Hexapoda</taxon>
        <taxon>Insecta</taxon>
        <taxon>Pterygota</taxon>
        <taxon>Neoptera</taxon>
        <taxon>Endopterygota</taxon>
        <taxon>Coleoptera</taxon>
        <taxon>Polyphaga</taxon>
        <taxon>Cucujiformia</taxon>
        <taxon>Chrysomeloidea</taxon>
        <taxon>Chrysomelidae</taxon>
        <taxon>Galerucinae</taxon>
        <taxon>Diabroticina</taxon>
        <taxon>Diabroticites</taxon>
        <taxon>Diabrotica</taxon>
    </lineage>
</organism>
<evidence type="ECO:0000313" key="2">
    <source>
        <dbReference type="EMBL" id="CAH1256209.1"/>
    </source>
</evidence>
<evidence type="ECO:0000256" key="1">
    <source>
        <dbReference type="SAM" id="Phobius"/>
    </source>
</evidence>
<dbReference type="GO" id="GO:0016409">
    <property type="term" value="F:palmitoyltransferase activity"/>
    <property type="evidence" value="ECO:0007669"/>
    <property type="project" value="InterPro"/>
</dbReference>
<dbReference type="Proteomes" id="UP001153709">
    <property type="component" value="Chromosome 10"/>
</dbReference>
<feature type="transmembrane region" description="Helical" evidence="1">
    <location>
        <begin position="55"/>
        <end position="76"/>
    </location>
</feature>
<dbReference type="OrthoDB" id="331948at2759"/>
<evidence type="ECO:0000313" key="3">
    <source>
        <dbReference type="Proteomes" id="UP001153709"/>
    </source>
</evidence>
<sequence length="162" mass="18512">MLTPSDMDDPELEGHPVKFNKTGALIPVTDVQYLDSSLFDEESSYEYINPWKKRAIIYMALINCGVLLAIGMLSLWHSQLISKGETCIEANINKAETARLKELGRKYANPYNFGRKKNWKIFLGLVQGRTFWKHVLLPSAHEPIGDGLKWHTIHDDGIDEWP</sequence>
<dbReference type="AlphaFoldDB" id="A0A9P0DTJ8"/>
<accession>A0A9P0DTJ8</accession>
<keyword evidence="1" id="KW-0812">Transmembrane</keyword>